<accession>A0A1G1VNM2</accession>
<dbReference type="GO" id="GO:0016757">
    <property type="term" value="F:glycosyltransferase activity"/>
    <property type="evidence" value="ECO:0007669"/>
    <property type="project" value="InterPro"/>
</dbReference>
<dbReference type="InterPro" id="IPR001296">
    <property type="entry name" value="Glyco_trans_1"/>
</dbReference>
<feature type="transmembrane region" description="Helical" evidence="1">
    <location>
        <begin position="480"/>
        <end position="498"/>
    </location>
</feature>
<dbReference type="InterPro" id="IPR038731">
    <property type="entry name" value="RgtA/B/C-like"/>
</dbReference>
<dbReference type="PANTHER" id="PTHR45947">
    <property type="entry name" value="SULFOQUINOVOSYL TRANSFERASE SQD2"/>
    <property type="match status" value="1"/>
</dbReference>
<feature type="transmembrane region" description="Helical" evidence="1">
    <location>
        <begin position="382"/>
        <end position="400"/>
    </location>
</feature>
<feature type="transmembrane region" description="Helical" evidence="1">
    <location>
        <begin position="453"/>
        <end position="473"/>
    </location>
</feature>
<reference evidence="5 6" key="1">
    <citation type="journal article" date="2016" name="Nat. Commun.">
        <title>Thousands of microbial genomes shed light on interconnected biogeochemical processes in an aquifer system.</title>
        <authorList>
            <person name="Anantharaman K."/>
            <person name="Brown C.T."/>
            <person name="Hug L.A."/>
            <person name="Sharon I."/>
            <person name="Castelle C.J."/>
            <person name="Probst A.J."/>
            <person name="Thomas B.C."/>
            <person name="Singh A."/>
            <person name="Wilkins M.J."/>
            <person name="Karaoz U."/>
            <person name="Brodie E.L."/>
            <person name="Williams K.H."/>
            <person name="Hubbard S.S."/>
            <person name="Banfield J.F."/>
        </authorList>
    </citation>
    <scope>NUCLEOTIDE SEQUENCE [LARGE SCALE GENOMIC DNA]</scope>
</reference>
<protein>
    <recommendedName>
        <fullName evidence="7">Glycosyltransferase subfamily 4-like N-terminal domain-containing protein</fullName>
    </recommendedName>
</protein>
<name>A0A1G1VNM2_9BACT</name>
<feature type="domain" description="Glycosyltransferase subfamily 4-like N-terminal" evidence="4">
    <location>
        <begin position="20"/>
        <end position="172"/>
    </location>
</feature>
<feature type="transmembrane region" description="Helical" evidence="1">
    <location>
        <begin position="572"/>
        <end position="592"/>
    </location>
</feature>
<evidence type="ECO:0000313" key="5">
    <source>
        <dbReference type="EMBL" id="OGY16944.1"/>
    </source>
</evidence>
<feature type="transmembrane region" description="Helical" evidence="1">
    <location>
        <begin position="82"/>
        <end position="107"/>
    </location>
</feature>
<feature type="transmembrane region" description="Helical" evidence="1">
    <location>
        <begin position="504"/>
        <end position="523"/>
    </location>
</feature>
<evidence type="ECO:0000259" key="2">
    <source>
        <dbReference type="Pfam" id="PF00534"/>
    </source>
</evidence>
<dbReference type="Pfam" id="PF13439">
    <property type="entry name" value="Glyco_transf_4"/>
    <property type="match status" value="1"/>
</dbReference>
<evidence type="ECO:0000259" key="3">
    <source>
        <dbReference type="Pfam" id="PF13231"/>
    </source>
</evidence>
<dbReference type="AlphaFoldDB" id="A0A1G1VNM2"/>
<dbReference type="Pfam" id="PF00534">
    <property type="entry name" value="Glycos_transf_1"/>
    <property type="match status" value="1"/>
</dbReference>
<feature type="transmembrane region" description="Helical" evidence="1">
    <location>
        <begin position="634"/>
        <end position="654"/>
    </location>
</feature>
<feature type="transmembrane region" description="Helical" evidence="1">
    <location>
        <begin position="666"/>
        <end position="689"/>
    </location>
</feature>
<dbReference type="Gene3D" id="3.40.50.2000">
    <property type="entry name" value="Glycogen Phosphorylase B"/>
    <property type="match status" value="2"/>
</dbReference>
<feature type="transmembrane region" description="Helical" evidence="1">
    <location>
        <begin position="695"/>
        <end position="713"/>
    </location>
</feature>
<organism evidence="5 6">
    <name type="scientific">Candidatus Chisholmbacteria bacterium RIFCSPHIGHO2_01_FULL_49_18</name>
    <dbReference type="NCBI Taxonomy" id="1797590"/>
    <lineage>
        <taxon>Bacteria</taxon>
        <taxon>Candidatus Chisholmiibacteriota</taxon>
    </lineage>
</organism>
<dbReference type="Pfam" id="PF13231">
    <property type="entry name" value="PMT_2"/>
    <property type="match status" value="1"/>
</dbReference>
<dbReference type="InterPro" id="IPR028098">
    <property type="entry name" value="Glyco_trans_4-like_N"/>
</dbReference>
<feature type="transmembrane region" description="Helical" evidence="1">
    <location>
        <begin position="127"/>
        <end position="146"/>
    </location>
</feature>
<keyword evidence="1" id="KW-0472">Membrane</keyword>
<sequence>MRIIVLTKIINRKSGSRAPLEIAKGLRSAGNFVTIIADAARIEPEAVSDLRRAQVKVKFARLHGLGKVLEVFKLIRREKPDLISFHATPSYFLIALLTRIPIVLTYYGTQFDPFLEKIFPRHPSQSLLLINTMLNLAIRVIEFALLRASHRILAISRYTQSELKNLYGVTADYVYLGAPPTTFSRRYSERSLSPKPDNRKPITILSVSRLTPYKGFHTLIGIFNRLTKSQPRLRLTIAGSSPDPRYLRYLKRMQSSKVRLETDVSEMELKRLYRKADIYATLDRYPFFGMPLVEAAGFGVPAVALDACAAAEVVKHGKTGFLAKTPQEFHNYLKRLIENPKLRDVQGRRAKLFSRRFRWDTLAASYTPIFRKVLTQAQKKSWLQRIFFLTTLAAFLRLGFISKHPFWFDEAFSVWIAQLPLPALITRLALDTTPPFYYLLLKAWLSLSHEIRFIRVLSALFGILSVPVAAAVFRKLTSPRVAGFATLLVVLSPLLIYFSTETRMYELLVLEALLAVWLFLRYLQTRKMPYLAALSFIQLLSLLTHYYAFFWVLTVNLVWLLRRKTSRLSSSAWLSSQLVCLIVFLPWVVYALRNTHTPCWCVHPAIGIPVLFASFSVGGLGLTTLKDILTSAPLPIQATAVFAALLTSLIFLVQSLRAFVSRRQRWLFPMIWFWTPVLSASAVGFVFPIFSPRSLIFTAPFFYLGLSQGLAAYGRKASGWGKLLILLVFIAIVALQYFHPFFSTAPPAKANLIYDTVDPEVLDDALRQILLY</sequence>
<dbReference type="CDD" id="cd03801">
    <property type="entry name" value="GT4_PimA-like"/>
    <property type="match status" value="1"/>
</dbReference>
<gene>
    <name evidence="5" type="ORF">A2785_02300</name>
</gene>
<dbReference type="PANTHER" id="PTHR45947:SF3">
    <property type="entry name" value="SULFOQUINOVOSYL TRANSFERASE SQD2"/>
    <property type="match status" value="1"/>
</dbReference>
<evidence type="ECO:0000259" key="4">
    <source>
        <dbReference type="Pfam" id="PF13439"/>
    </source>
</evidence>
<feature type="domain" description="Glycosyl transferase family 1" evidence="2">
    <location>
        <begin position="197"/>
        <end position="351"/>
    </location>
</feature>
<dbReference type="InterPro" id="IPR050194">
    <property type="entry name" value="Glycosyltransferase_grp1"/>
</dbReference>
<evidence type="ECO:0000313" key="6">
    <source>
        <dbReference type="Proteomes" id="UP000179069"/>
    </source>
</evidence>
<feature type="domain" description="Glycosyltransferase RgtA/B/C/D-like" evidence="3">
    <location>
        <begin position="433"/>
        <end position="590"/>
    </location>
</feature>
<feature type="transmembrane region" description="Helical" evidence="1">
    <location>
        <begin position="530"/>
        <end position="552"/>
    </location>
</feature>
<keyword evidence="1" id="KW-1133">Transmembrane helix</keyword>
<dbReference type="SUPFAM" id="SSF53756">
    <property type="entry name" value="UDP-Glycosyltransferase/glycogen phosphorylase"/>
    <property type="match status" value="1"/>
</dbReference>
<evidence type="ECO:0000256" key="1">
    <source>
        <dbReference type="SAM" id="Phobius"/>
    </source>
</evidence>
<dbReference type="Proteomes" id="UP000179069">
    <property type="component" value="Unassembled WGS sequence"/>
</dbReference>
<proteinExistence type="predicted"/>
<evidence type="ECO:0008006" key="7">
    <source>
        <dbReference type="Google" id="ProtNLM"/>
    </source>
</evidence>
<feature type="transmembrane region" description="Helical" evidence="1">
    <location>
        <begin position="599"/>
        <end position="622"/>
    </location>
</feature>
<feature type="transmembrane region" description="Helical" evidence="1">
    <location>
        <begin position="720"/>
        <end position="738"/>
    </location>
</feature>
<comment type="caution">
    <text evidence="5">The sequence shown here is derived from an EMBL/GenBank/DDBJ whole genome shotgun (WGS) entry which is preliminary data.</text>
</comment>
<dbReference type="EMBL" id="MHCI01000008">
    <property type="protein sequence ID" value="OGY16944.1"/>
    <property type="molecule type" value="Genomic_DNA"/>
</dbReference>
<keyword evidence="1" id="KW-0812">Transmembrane</keyword>